<organism evidence="2 3">
    <name type="scientific">Rubellimicrobium aerolatum</name>
    <dbReference type="NCBI Taxonomy" id="490979"/>
    <lineage>
        <taxon>Bacteria</taxon>
        <taxon>Pseudomonadati</taxon>
        <taxon>Pseudomonadota</taxon>
        <taxon>Alphaproteobacteria</taxon>
        <taxon>Rhodobacterales</taxon>
        <taxon>Roseobacteraceae</taxon>
        <taxon>Rubellimicrobium</taxon>
    </lineage>
</organism>
<protein>
    <submittedName>
        <fullName evidence="2">Type II toxin-antitoxin system VapC family toxin</fullName>
    </submittedName>
</protein>
<accession>A0ABW0S8Q1</accession>
<feature type="domain" description="PIN" evidence="1">
    <location>
        <begin position="8"/>
        <end position="137"/>
    </location>
</feature>
<dbReference type="InterPro" id="IPR029060">
    <property type="entry name" value="PIN-like_dom_sf"/>
</dbReference>
<gene>
    <name evidence="2" type="ORF">ACFPOC_02590</name>
</gene>
<dbReference type="Gene3D" id="3.40.50.1010">
    <property type="entry name" value="5'-nuclease"/>
    <property type="match status" value="1"/>
</dbReference>
<dbReference type="EMBL" id="JBHSNA010000002">
    <property type="protein sequence ID" value="MFC5565300.1"/>
    <property type="molecule type" value="Genomic_DNA"/>
</dbReference>
<keyword evidence="3" id="KW-1185">Reference proteome</keyword>
<dbReference type="InterPro" id="IPR002716">
    <property type="entry name" value="PIN_dom"/>
</dbReference>
<comment type="caution">
    <text evidence="2">The sequence shown here is derived from an EMBL/GenBank/DDBJ whole genome shotgun (WGS) entry which is preliminary data.</text>
</comment>
<dbReference type="Pfam" id="PF01850">
    <property type="entry name" value="PIN"/>
    <property type="match status" value="1"/>
</dbReference>
<evidence type="ECO:0000313" key="3">
    <source>
        <dbReference type="Proteomes" id="UP001596056"/>
    </source>
</evidence>
<reference evidence="3" key="1">
    <citation type="journal article" date="2019" name="Int. J. Syst. Evol. Microbiol.">
        <title>The Global Catalogue of Microorganisms (GCM) 10K type strain sequencing project: providing services to taxonomists for standard genome sequencing and annotation.</title>
        <authorList>
            <consortium name="The Broad Institute Genomics Platform"/>
            <consortium name="The Broad Institute Genome Sequencing Center for Infectious Disease"/>
            <person name="Wu L."/>
            <person name="Ma J."/>
        </authorList>
    </citation>
    <scope>NUCLEOTIDE SEQUENCE [LARGE SCALE GENOMIC DNA]</scope>
    <source>
        <strain evidence="3">KACC 11588</strain>
    </source>
</reference>
<sequence>MAGKPPVIYLDACIFISMATREERPGDESAQVAGLVGALDRQQIIPVTSALTRTEVLQCTLDEQQKHLLKKLLSPPKVQVKEISSPILDLAGEIREYYQEQKIVGRSNLPTLETPDAIHVATAIQFDCEMMFTFDEKDRATGKLPKRGLIPLSGMIAGRYPLVIRKPFVAQLGFPV</sequence>
<dbReference type="Proteomes" id="UP001596056">
    <property type="component" value="Unassembled WGS sequence"/>
</dbReference>
<evidence type="ECO:0000259" key="1">
    <source>
        <dbReference type="Pfam" id="PF01850"/>
    </source>
</evidence>
<evidence type="ECO:0000313" key="2">
    <source>
        <dbReference type="EMBL" id="MFC5565300.1"/>
    </source>
</evidence>
<dbReference type="RefSeq" id="WP_209837602.1">
    <property type="nucleotide sequence ID" value="NZ_JAGGJP010000002.1"/>
</dbReference>
<proteinExistence type="predicted"/>
<name>A0ABW0S8Q1_9RHOB</name>
<dbReference type="SUPFAM" id="SSF88723">
    <property type="entry name" value="PIN domain-like"/>
    <property type="match status" value="1"/>
</dbReference>